<evidence type="ECO:0000313" key="3">
    <source>
        <dbReference type="Proteomes" id="UP001283361"/>
    </source>
</evidence>
<accession>A0AAE1DNU4</accession>
<sequence length="93" mass="10396">MFSDTAVLTAIPVFIQAVLETLRSPLFDQHPHKTNHCFSFLHSKLILSMYKTRSKSERDISEPSAGKRPQHKSGSPSRAPEKINPSDVSCAIF</sequence>
<evidence type="ECO:0000256" key="1">
    <source>
        <dbReference type="SAM" id="MobiDB-lite"/>
    </source>
</evidence>
<dbReference type="AlphaFoldDB" id="A0AAE1DNU4"/>
<proteinExistence type="predicted"/>
<keyword evidence="3" id="KW-1185">Reference proteome</keyword>
<evidence type="ECO:0000313" key="2">
    <source>
        <dbReference type="EMBL" id="KAK3777419.1"/>
    </source>
</evidence>
<protein>
    <submittedName>
        <fullName evidence="2">Uncharacterized protein</fullName>
    </submittedName>
</protein>
<gene>
    <name evidence="2" type="ORF">RRG08_032522</name>
</gene>
<dbReference type="EMBL" id="JAWDGP010003079">
    <property type="protein sequence ID" value="KAK3777419.1"/>
    <property type="molecule type" value="Genomic_DNA"/>
</dbReference>
<comment type="caution">
    <text evidence="2">The sequence shown here is derived from an EMBL/GenBank/DDBJ whole genome shotgun (WGS) entry which is preliminary data.</text>
</comment>
<feature type="region of interest" description="Disordered" evidence="1">
    <location>
        <begin position="54"/>
        <end position="93"/>
    </location>
</feature>
<organism evidence="2 3">
    <name type="scientific">Elysia crispata</name>
    <name type="common">lettuce slug</name>
    <dbReference type="NCBI Taxonomy" id="231223"/>
    <lineage>
        <taxon>Eukaryota</taxon>
        <taxon>Metazoa</taxon>
        <taxon>Spiralia</taxon>
        <taxon>Lophotrochozoa</taxon>
        <taxon>Mollusca</taxon>
        <taxon>Gastropoda</taxon>
        <taxon>Heterobranchia</taxon>
        <taxon>Euthyneura</taxon>
        <taxon>Panpulmonata</taxon>
        <taxon>Sacoglossa</taxon>
        <taxon>Placobranchoidea</taxon>
        <taxon>Plakobranchidae</taxon>
        <taxon>Elysia</taxon>
    </lineage>
</organism>
<name>A0AAE1DNU4_9GAST</name>
<dbReference type="Proteomes" id="UP001283361">
    <property type="component" value="Unassembled WGS sequence"/>
</dbReference>
<reference evidence="2" key="1">
    <citation type="journal article" date="2023" name="G3 (Bethesda)">
        <title>A reference genome for the long-term kleptoplast-retaining sea slug Elysia crispata morphotype clarki.</title>
        <authorList>
            <person name="Eastman K.E."/>
            <person name="Pendleton A.L."/>
            <person name="Shaikh M.A."/>
            <person name="Suttiyut T."/>
            <person name="Ogas R."/>
            <person name="Tomko P."/>
            <person name="Gavelis G."/>
            <person name="Widhalm J.R."/>
            <person name="Wisecaver J.H."/>
        </authorList>
    </citation>
    <scope>NUCLEOTIDE SEQUENCE</scope>
    <source>
        <strain evidence="2">ECLA1</strain>
    </source>
</reference>